<keyword evidence="2" id="KW-0560">Oxidoreductase</keyword>
<keyword evidence="6" id="KW-1185">Reference proteome</keyword>
<evidence type="ECO:0000259" key="4">
    <source>
        <dbReference type="Pfam" id="PF02668"/>
    </source>
</evidence>
<comment type="caution">
    <text evidence="5">The sequence shown here is derived from an EMBL/GenBank/DDBJ whole genome shotgun (WGS) entry which is preliminary data.</text>
</comment>
<keyword evidence="5" id="KW-0223">Dioxygenase</keyword>
<evidence type="ECO:0000256" key="2">
    <source>
        <dbReference type="ARBA" id="ARBA00023002"/>
    </source>
</evidence>
<dbReference type="RefSeq" id="WP_346762858.1">
    <property type="nucleotide sequence ID" value="NZ_JAUJEB010000023.1"/>
</dbReference>
<evidence type="ECO:0000313" key="5">
    <source>
        <dbReference type="EMBL" id="MDN5217523.1"/>
    </source>
</evidence>
<gene>
    <name evidence="5" type="ORF">QQ020_35955</name>
</gene>
<feature type="domain" description="TauD/TfdA-like" evidence="4">
    <location>
        <begin position="20"/>
        <end position="319"/>
    </location>
</feature>
<sequence>MKSELSKVIIGKNELPVTFSFEPENDPDSFIEWFSENRDFVENKLLEVGAIYFKGTQINTIEDFDKVMKFLTPNAPSFLDGNSPRTKHTSKVYNASEYDASAAIHLHTEYSYSKIWPLKIYFCCIKPAASGGETTVADCRVVLKEIDPDVVDEFQKKGISYIRNLHSGQGFGPSWQEAFETNDKHFMEKYCKENGIQVFWQKDGSVRLIQDRPAIRNHPVTGERLWFNQVDQFYPLVYGEEMYQVLMMMSDNDVDALPMYSRYGDGSEIQKESIDEIMRVLTKEAIPVPWQRGNLLMVDNMLALHGRLPYSGERKILAAMG</sequence>
<protein>
    <submittedName>
        <fullName evidence="5">TauD/TfdA family dioxygenase</fullName>
    </submittedName>
</protein>
<dbReference type="GO" id="GO:0051213">
    <property type="term" value="F:dioxygenase activity"/>
    <property type="evidence" value="ECO:0007669"/>
    <property type="project" value="UniProtKB-KW"/>
</dbReference>
<dbReference type="Pfam" id="PF02668">
    <property type="entry name" value="TauD"/>
    <property type="match status" value="1"/>
</dbReference>
<dbReference type="EMBL" id="JAUJEB010000023">
    <property type="protein sequence ID" value="MDN5217523.1"/>
    <property type="molecule type" value="Genomic_DNA"/>
</dbReference>
<keyword evidence="3" id="KW-0045">Antibiotic biosynthesis</keyword>
<comment type="cofactor">
    <cofactor evidence="1">
        <name>Fe(2+)</name>
        <dbReference type="ChEBI" id="CHEBI:29033"/>
    </cofactor>
</comment>
<name>A0ABT8LJ40_9BACT</name>
<dbReference type="SUPFAM" id="SSF51197">
    <property type="entry name" value="Clavaminate synthase-like"/>
    <property type="match status" value="1"/>
</dbReference>
<organism evidence="5 6">
    <name type="scientific">Agaribacillus aureus</name>
    <dbReference type="NCBI Taxonomy" id="3051825"/>
    <lineage>
        <taxon>Bacteria</taxon>
        <taxon>Pseudomonadati</taxon>
        <taxon>Bacteroidota</taxon>
        <taxon>Cytophagia</taxon>
        <taxon>Cytophagales</taxon>
        <taxon>Splendidivirgaceae</taxon>
        <taxon>Agaribacillus</taxon>
    </lineage>
</organism>
<evidence type="ECO:0000256" key="3">
    <source>
        <dbReference type="ARBA" id="ARBA00023194"/>
    </source>
</evidence>
<dbReference type="PANTHER" id="PTHR10696:SF56">
    <property type="entry name" value="TAUD_TFDA-LIKE DOMAIN-CONTAINING PROTEIN"/>
    <property type="match status" value="1"/>
</dbReference>
<evidence type="ECO:0000313" key="6">
    <source>
        <dbReference type="Proteomes" id="UP001172083"/>
    </source>
</evidence>
<dbReference type="InterPro" id="IPR050411">
    <property type="entry name" value="AlphaKG_dependent_hydroxylases"/>
</dbReference>
<dbReference type="InterPro" id="IPR003819">
    <property type="entry name" value="TauD/TfdA-like"/>
</dbReference>
<reference evidence="5" key="1">
    <citation type="submission" date="2023-06" db="EMBL/GenBank/DDBJ databases">
        <title>Genomic of Agaribacillus aureum.</title>
        <authorList>
            <person name="Wang G."/>
        </authorList>
    </citation>
    <scope>NUCLEOTIDE SEQUENCE</scope>
    <source>
        <strain evidence="5">BMA12</strain>
    </source>
</reference>
<dbReference type="Gene3D" id="3.60.130.10">
    <property type="entry name" value="Clavaminate synthase-like"/>
    <property type="match status" value="1"/>
</dbReference>
<dbReference type="Proteomes" id="UP001172083">
    <property type="component" value="Unassembled WGS sequence"/>
</dbReference>
<dbReference type="PANTHER" id="PTHR10696">
    <property type="entry name" value="GAMMA-BUTYROBETAINE HYDROXYLASE-RELATED"/>
    <property type="match status" value="1"/>
</dbReference>
<proteinExistence type="predicted"/>
<evidence type="ECO:0000256" key="1">
    <source>
        <dbReference type="ARBA" id="ARBA00001954"/>
    </source>
</evidence>
<accession>A0ABT8LJ40</accession>
<dbReference type="InterPro" id="IPR042098">
    <property type="entry name" value="TauD-like_sf"/>
</dbReference>